<evidence type="ECO:0000313" key="1">
    <source>
        <dbReference type="EMBL" id="KAH3826209.1"/>
    </source>
</evidence>
<reference evidence="1" key="2">
    <citation type="submission" date="2020-11" db="EMBL/GenBank/DDBJ databases">
        <authorList>
            <person name="McCartney M.A."/>
            <person name="Auch B."/>
            <person name="Kono T."/>
            <person name="Mallez S."/>
            <person name="Becker A."/>
            <person name="Gohl D.M."/>
            <person name="Silverstein K.A.T."/>
            <person name="Koren S."/>
            <person name="Bechman K.B."/>
            <person name="Herman A."/>
            <person name="Abrahante J.E."/>
            <person name="Garbe J."/>
        </authorList>
    </citation>
    <scope>NUCLEOTIDE SEQUENCE</scope>
    <source>
        <strain evidence="1">Duluth1</strain>
        <tissue evidence="1">Whole animal</tissue>
    </source>
</reference>
<dbReference type="EMBL" id="JAIWYP010000005">
    <property type="protein sequence ID" value="KAH3826209.1"/>
    <property type="molecule type" value="Genomic_DNA"/>
</dbReference>
<keyword evidence="2" id="KW-1185">Reference proteome</keyword>
<dbReference type="AlphaFoldDB" id="A0A9D4GYX4"/>
<evidence type="ECO:0000313" key="2">
    <source>
        <dbReference type="Proteomes" id="UP000828390"/>
    </source>
</evidence>
<reference evidence="1" key="1">
    <citation type="journal article" date="2019" name="bioRxiv">
        <title>The Genome of the Zebra Mussel, Dreissena polymorpha: A Resource for Invasive Species Research.</title>
        <authorList>
            <person name="McCartney M.A."/>
            <person name="Auch B."/>
            <person name="Kono T."/>
            <person name="Mallez S."/>
            <person name="Zhang Y."/>
            <person name="Obille A."/>
            <person name="Becker A."/>
            <person name="Abrahante J.E."/>
            <person name="Garbe J."/>
            <person name="Badalamenti J.P."/>
            <person name="Herman A."/>
            <person name="Mangelson H."/>
            <person name="Liachko I."/>
            <person name="Sullivan S."/>
            <person name="Sone E.D."/>
            <person name="Koren S."/>
            <person name="Silverstein K.A.T."/>
            <person name="Beckman K.B."/>
            <person name="Gohl D.M."/>
        </authorList>
    </citation>
    <scope>NUCLEOTIDE SEQUENCE</scope>
    <source>
        <strain evidence="1">Duluth1</strain>
        <tissue evidence="1">Whole animal</tissue>
    </source>
</reference>
<accession>A0A9D4GYX4</accession>
<gene>
    <name evidence="1" type="ORF">DPMN_128105</name>
</gene>
<dbReference type="Proteomes" id="UP000828390">
    <property type="component" value="Unassembled WGS sequence"/>
</dbReference>
<comment type="caution">
    <text evidence="1">The sequence shown here is derived from an EMBL/GenBank/DDBJ whole genome shotgun (WGS) entry which is preliminary data.</text>
</comment>
<protein>
    <submittedName>
        <fullName evidence="1">Uncharacterized protein</fullName>
    </submittedName>
</protein>
<name>A0A9D4GYX4_DREPO</name>
<sequence>MWPLRMFTRKNTTPLGGNNSTNWNHFQTHHHIIGTNLLIKFHEDRTINVAYTMYSHIRKNAPPPGVHVFKATETIFKLVQNIIGTNLQTKFHDDWKQEGLKAQELTCSVQPKMSLEQMKNAPPPDIIGAILVTKFHENQTKKNAPPPWCPYIIGTNLLTKFHDDRAINVASRVKNAPPLVAIFFNQTIPFFILVQYISTMNFLTKFHENRTINVASRVLTRKKAPPPGCHFHDDWKINVASSGLTRKNAPPPGGNVFQPTGIIFELVQYIIGMNLLTKKNAPPLGNHDFQANVTIFELIHDIIETNLLTKFHED</sequence>
<organism evidence="1 2">
    <name type="scientific">Dreissena polymorpha</name>
    <name type="common">Zebra mussel</name>
    <name type="synonym">Mytilus polymorpha</name>
    <dbReference type="NCBI Taxonomy" id="45954"/>
    <lineage>
        <taxon>Eukaryota</taxon>
        <taxon>Metazoa</taxon>
        <taxon>Spiralia</taxon>
        <taxon>Lophotrochozoa</taxon>
        <taxon>Mollusca</taxon>
        <taxon>Bivalvia</taxon>
        <taxon>Autobranchia</taxon>
        <taxon>Heteroconchia</taxon>
        <taxon>Euheterodonta</taxon>
        <taxon>Imparidentia</taxon>
        <taxon>Neoheterodontei</taxon>
        <taxon>Myida</taxon>
        <taxon>Dreissenoidea</taxon>
        <taxon>Dreissenidae</taxon>
        <taxon>Dreissena</taxon>
    </lineage>
</organism>
<proteinExistence type="predicted"/>